<protein>
    <submittedName>
        <fullName evidence="1">Uncharacterized protein</fullName>
    </submittedName>
</protein>
<gene>
    <name evidence="1" type="ORF">DSL99_767</name>
</gene>
<dbReference type="STRING" id="1122159.SAMN02745246_00908"/>
<organism evidence="1 2">
    <name type="scientific">Leeuwenhoekiella marinoflava</name>
    <dbReference type="NCBI Taxonomy" id="988"/>
    <lineage>
        <taxon>Bacteria</taxon>
        <taxon>Pseudomonadati</taxon>
        <taxon>Bacteroidota</taxon>
        <taxon>Flavobacteriia</taxon>
        <taxon>Flavobacteriales</taxon>
        <taxon>Flavobacteriaceae</taxon>
        <taxon>Leeuwenhoekiella</taxon>
    </lineage>
</organism>
<evidence type="ECO:0000313" key="2">
    <source>
        <dbReference type="Proteomes" id="UP000290608"/>
    </source>
</evidence>
<reference evidence="1 2" key="1">
    <citation type="submission" date="2018-07" db="EMBL/GenBank/DDBJ databases">
        <title>Leeuwenhoekiella genomics.</title>
        <authorList>
            <person name="Tahon G."/>
            <person name="Willems A."/>
        </authorList>
    </citation>
    <scope>NUCLEOTIDE SEQUENCE [LARGE SCALE GENOMIC DNA]</scope>
    <source>
        <strain evidence="1 2">LMG 1345</strain>
    </source>
</reference>
<name>A0A4Q0PPQ8_9FLAO</name>
<comment type="caution">
    <text evidence="1">The sequence shown here is derived from an EMBL/GenBank/DDBJ whole genome shotgun (WGS) entry which is preliminary data.</text>
</comment>
<proteinExistence type="predicted"/>
<sequence>MKVEIFKTDIKNEQQANYLLTLLRKSISDALIDFDFKENHTLLKVKINRDVSEIVHSLFITQGVDCQKL</sequence>
<dbReference type="RefSeq" id="WP_073097514.1">
    <property type="nucleotide sequence ID" value="NZ_JBALUR010000004.1"/>
</dbReference>
<dbReference type="Proteomes" id="UP000290608">
    <property type="component" value="Unassembled WGS sequence"/>
</dbReference>
<evidence type="ECO:0000313" key="1">
    <source>
        <dbReference type="EMBL" id="RXG32444.1"/>
    </source>
</evidence>
<dbReference type="EMBL" id="QOVL01000003">
    <property type="protein sequence ID" value="RXG32444.1"/>
    <property type="molecule type" value="Genomic_DNA"/>
</dbReference>
<accession>A0A4Q0PPQ8</accession>
<dbReference type="AlphaFoldDB" id="A0A4Q0PPQ8"/>